<organism evidence="1 2">
    <name type="scientific">Plasticicumulans lactativorans</name>
    <dbReference type="NCBI Taxonomy" id="1133106"/>
    <lineage>
        <taxon>Bacteria</taxon>
        <taxon>Pseudomonadati</taxon>
        <taxon>Pseudomonadota</taxon>
        <taxon>Gammaproteobacteria</taxon>
        <taxon>Candidatus Competibacteraceae</taxon>
        <taxon>Plasticicumulans</taxon>
    </lineage>
</organism>
<evidence type="ECO:0000313" key="1">
    <source>
        <dbReference type="EMBL" id="TCO80395.1"/>
    </source>
</evidence>
<evidence type="ECO:0000313" key="2">
    <source>
        <dbReference type="Proteomes" id="UP000295765"/>
    </source>
</evidence>
<dbReference type="InterPro" id="IPR009003">
    <property type="entry name" value="Peptidase_S1_PA"/>
</dbReference>
<dbReference type="PANTHER" id="PTHR43019:SF23">
    <property type="entry name" value="PROTEASE DO-LIKE 5, CHLOROPLASTIC"/>
    <property type="match status" value="1"/>
</dbReference>
<dbReference type="EMBL" id="SLWY01000014">
    <property type="protein sequence ID" value="TCO80395.1"/>
    <property type="molecule type" value="Genomic_DNA"/>
</dbReference>
<protein>
    <submittedName>
        <fullName evidence="1">Trypsin-like peptidase</fullName>
    </submittedName>
</protein>
<dbReference type="Gene3D" id="2.40.10.10">
    <property type="entry name" value="Trypsin-like serine proteases"/>
    <property type="match status" value="2"/>
</dbReference>
<dbReference type="SUPFAM" id="SSF50494">
    <property type="entry name" value="Trypsin-like serine proteases"/>
    <property type="match status" value="1"/>
</dbReference>
<accession>A0A4R2LLT8</accession>
<dbReference type="Proteomes" id="UP000295765">
    <property type="component" value="Unassembled WGS sequence"/>
</dbReference>
<dbReference type="PANTHER" id="PTHR43019">
    <property type="entry name" value="SERINE ENDOPROTEASE DEGS"/>
    <property type="match status" value="1"/>
</dbReference>
<proteinExistence type="predicted"/>
<dbReference type="OrthoDB" id="7041766at2"/>
<keyword evidence="2" id="KW-1185">Reference proteome</keyword>
<dbReference type="AlphaFoldDB" id="A0A4R2LLT8"/>
<comment type="caution">
    <text evidence="1">The sequence shown here is derived from an EMBL/GenBank/DDBJ whole genome shotgun (WGS) entry which is preliminary data.</text>
</comment>
<dbReference type="InterPro" id="IPR043504">
    <property type="entry name" value="Peptidase_S1_PA_chymotrypsin"/>
</dbReference>
<dbReference type="Pfam" id="PF13365">
    <property type="entry name" value="Trypsin_2"/>
    <property type="match status" value="1"/>
</dbReference>
<dbReference type="RefSeq" id="WP_132543464.1">
    <property type="nucleotide sequence ID" value="NZ_SLWY01000014.1"/>
</dbReference>
<sequence length="267" mass="28947">MLTALYNKVSPACCYVTVFLGDERISEGTGFAYTSDGEVLTAAHVVTGRWPIKHEDYLDPNQRIFCKFPGLPVVEYRVFFCCIEIEVLGFLGRVQLDIAVLLPKQLHSAAVSHLPALVEPPKLGQRVFLAGYSEELELPFKVEKLLPPDMRGVSDFLDAMHKGYMADMTGPLIKHGYIGNLRRVVAQNTQLGEQVECDVMYIDNSMHPGASGGPVFDESGDAVGIISQRATTIVEAGKEGKISVPSGCTVAISLAPLLHVARKTGGA</sequence>
<name>A0A4R2LLT8_9GAMM</name>
<reference evidence="1 2" key="1">
    <citation type="submission" date="2019-03" db="EMBL/GenBank/DDBJ databases">
        <title>Genomic Encyclopedia of Type Strains, Phase IV (KMG-IV): sequencing the most valuable type-strain genomes for metagenomic binning, comparative biology and taxonomic classification.</title>
        <authorList>
            <person name="Goeker M."/>
        </authorList>
    </citation>
    <scope>NUCLEOTIDE SEQUENCE [LARGE SCALE GENOMIC DNA]</scope>
    <source>
        <strain evidence="1 2">DSM 25287</strain>
    </source>
</reference>
<gene>
    <name evidence="1" type="ORF">EV699_11439</name>
</gene>